<evidence type="ECO:0008006" key="2">
    <source>
        <dbReference type="Google" id="ProtNLM"/>
    </source>
</evidence>
<organism evidence="1">
    <name type="scientific">Desulfatirhabdium butyrativorans</name>
    <dbReference type="NCBI Taxonomy" id="340467"/>
    <lineage>
        <taxon>Bacteria</taxon>
        <taxon>Pseudomonadati</taxon>
        <taxon>Thermodesulfobacteriota</taxon>
        <taxon>Desulfobacteria</taxon>
        <taxon>Desulfobacterales</taxon>
        <taxon>Desulfatirhabdiaceae</taxon>
        <taxon>Desulfatirhabdium</taxon>
    </lineage>
</organism>
<dbReference type="EMBL" id="DSUH01000375">
    <property type="protein sequence ID" value="HGU34397.1"/>
    <property type="molecule type" value="Genomic_DNA"/>
</dbReference>
<protein>
    <recommendedName>
        <fullName evidence="2">Double zinc ribbon</fullName>
    </recommendedName>
</protein>
<dbReference type="AlphaFoldDB" id="A0A7C4W7U9"/>
<reference evidence="1" key="1">
    <citation type="journal article" date="2020" name="mSystems">
        <title>Genome- and Community-Level Interaction Insights into Carbon Utilization and Element Cycling Functions of Hydrothermarchaeota in Hydrothermal Sediment.</title>
        <authorList>
            <person name="Zhou Z."/>
            <person name="Liu Y."/>
            <person name="Xu W."/>
            <person name="Pan J."/>
            <person name="Luo Z.H."/>
            <person name="Li M."/>
        </authorList>
    </citation>
    <scope>NUCLEOTIDE SEQUENCE [LARGE SCALE GENOMIC DNA]</scope>
    <source>
        <strain evidence="1">SpSt-477</strain>
    </source>
</reference>
<evidence type="ECO:0000313" key="1">
    <source>
        <dbReference type="EMBL" id="HGU34397.1"/>
    </source>
</evidence>
<sequence>MTSFSIQHQCPQCGAPAVLQETDRLMSCRFCRVTSVLMFPRGMQTALPVCPSAADKPLMYVPYWRYKGILFTVLDSGMQDRFVDVSVCAASSLRFPRSVGLRSQALKLRYVTPDLPGRFLQPNSEKPDMLTVIDRTQLREVAPNWRFRATIGEMQSLVYAPYYLDRKLIDAVTDRAVSPMLAEDDELFALGGEAPEPSIGFVPALCPSCGWDLRGERDSICLDCPNCQTLWAVAPSGLRSIPFGYVKAAEPADGYLPFWRIQAVVGGFQLESFADLIRLANLPRVAKATDADRPFHFWAPAFKIQAKSLMQLARGLTLMQPQWETVPEHARSGHRSVNLPAEEAVETIRLNMAGWITPRQKLLPTLAEAPIEAFHHEIVFVPFIAGLHELTLLGTRISIPHAHVSLSGNL</sequence>
<comment type="caution">
    <text evidence="1">The sequence shown here is derived from an EMBL/GenBank/DDBJ whole genome shotgun (WGS) entry which is preliminary data.</text>
</comment>
<name>A0A7C4W7U9_9BACT</name>
<accession>A0A7C4W7U9</accession>
<gene>
    <name evidence="1" type="ORF">ENS29_16355</name>
</gene>
<proteinExistence type="predicted"/>